<dbReference type="GO" id="GO:0004309">
    <property type="term" value="F:exopolyphosphatase activity"/>
    <property type="evidence" value="ECO:0007669"/>
    <property type="project" value="TreeGrafter"/>
</dbReference>
<gene>
    <name evidence="11" type="primary">surE_9</name>
    <name evidence="11" type="ORF">GALL_279610</name>
</gene>
<keyword evidence="8" id="KW-0547">Nucleotide-binding</keyword>
<evidence type="ECO:0000256" key="2">
    <source>
        <dbReference type="ARBA" id="ARBA00001946"/>
    </source>
</evidence>
<keyword evidence="6" id="KW-0963">Cytoplasm</keyword>
<dbReference type="GO" id="GO:0000166">
    <property type="term" value="F:nucleotide binding"/>
    <property type="evidence" value="ECO:0007669"/>
    <property type="project" value="UniProtKB-KW"/>
</dbReference>
<dbReference type="AlphaFoldDB" id="A0A1J5R2J8"/>
<evidence type="ECO:0000256" key="6">
    <source>
        <dbReference type="ARBA" id="ARBA00022490"/>
    </source>
</evidence>
<dbReference type="FunFam" id="3.40.1210.10:FF:000001">
    <property type="entry name" value="5'/3'-nucleotidase SurE"/>
    <property type="match status" value="1"/>
</dbReference>
<keyword evidence="9 11" id="KW-0378">Hydrolase</keyword>
<keyword evidence="7" id="KW-0479">Metal-binding</keyword>
<organism evidence="11">
    <name type="scientific">mine drainage metagenome</name>
    <dbReference type="NCBI Taxonomy" id="410659"/>
    <lineage>
        <taxon>unclassified sequences</taxon>
        <taxon>metagenomes</taxon>
        <taxon>ecological metagenomes</taxon>
    </lineage>
</organism>
<evidence type="ECO:0000256" key="8">
    <source>
        <dbReference type="ARBA" id="ARBA00022741"/>
    </source>
</evidence>
<dbReference type="Gene3D" id="3.40.1210.10">
    <property type="entry name" value="Survival protein SurE-like phosphatase/nucleotidase"/>
    <property type="match status" value="1"/>
</dbReference>
<comment type="caution">
    <text evidence="11">The sequence shown here is derived from an EMBL/GenBank/DDBJ whole genome shotgun (WGS) entry which is preliminary data.</text>
</comment>
<evidence type="ECO:0000313" key="11">
    <source>
        <dbReference type="EMBL" id="OIQ90161.1"/>
    </source>
</evidence>
<evidence type="ECO:0000256" key="7">
    <source>
        <dbReference type="ARBA" id="ARBA00022723"/>
    </source>
</evidence>
<dbReference type="GO" id="GO:0008254">
    <property type="term" value="F:3'-nucleotidase activity"/>
    <property type="evidence" value="ECO:0007669"/>
    <property type="project" value="TreeGrafter"/>
</dbReference>
<dbReference type="InterPro" id="IPR002828">
    <property type="entry name" value="SurE-like_Pase/nucleotidase"/>
</dbReference>
<comment type="subcellular location">
    <subcellularLocation>
        <location evidence="3">Cytoplasm</location>
    </subcellularLocation>
</comment>
<dbReference type="Pfam" id="PF01975">
    <property type="entry name" value="SurE"/>
    <property type="match status" value="1"/>
</dbReference>
<name>A0A1J5R2J8_9ZZZZ</name>
<dbReference type="GO" id="GO:0046872">
    <property type="term" value="F:metal ion binding"/>
    <property type="evidence" value="ECO:0007669"/>
    <property type="project" value="UniProtKB-KW"/>
</dbReference>
<dbReference type="NCBIfam" id="TIGR00087">
    <property type="entry name" value="surE"/>
    <property type="match status" value="1"/>
</dbReference>
<dbReference type="PANTHER" id="PTHR30457:SF12">
    <property type="entry name" value="5'_3'-NUCLEOTIDASE SURE"/>
    <property type="match status" value="1"/>
</dbReference>
<dbReference type="InterPro" id="IPR036523">
    <property type="entry name" value="SurE-like_sf"/>
</dbReference>
<dbReference type="EMBL" id="MLJW01000302">
    <property type="protein sequence ID" value="OIQ90161.1"/>
    <property type="molecule type" value="Genomic_DNA"/>
</dbReference>
<dbReference type="EC" id="3.1.3.5" evidence="5"/>
<dbReference type="NCBIfam" id="NF001490">
    <property type="entry name" value="PRK00346.1-4"/>
    <property type="match status" value="1"/>
</dbReference>
<reference evidence="11" key="1">
    <citation type="submission" date="2016-10" db="EMBL/GenBank/DDBJ databases">
        <title>Sequence of Gallionella enrichment culture.</title>
        <authorList>
            <person name="Poehlein A."/>
            <person name="Muehling M."/>
            <person name="Daniel R."/>
        </authorList>
    </citation>
    <scope>NUCLEOTIDE SEQUENCE</scope>
</reference>
<evidence type="ECO:0000256" key="5">
    <source>
        <dbReference type="ARBA" id="ARBA00012643"/>
    </source>
</evidence>
<evidence type="ECO:0000256" key="4">
    <source>
        <dbReference type="ARBA" id="ARBA00011062"/>
    </source>
</evidence>
<evidence type="ECO:0000256" key="3">
    <source>
        <dbReference type="ARBA" id="ARBA00004496"/>
    </source>
</evidence>
<dbReference type="GO" id="GO:0005737">
    <property type="term" value="C:cytoplasm"/>
    <property type="evidence" value="ECO:0007669"/>
    <property type="project" value="UniProtKB-SubCell"/>
</dbReference>
<evidence type="ECO:0000256" key="9">
    <source>
        <dbReference type="ARBA" id="ARBA00022801"/>
    </source>
</evidence>
<comment type="cofactor">
    <cofactor evidence="2">
        <name>Mg(2+)</name>
        <dbReference type="ChEBI" id="CHEBI:18420"/>
    </cofactor>
</comment>
<feature type="domain" description="Survival protein SurE-like phosphatase/nucleotidase" evidence="10">
    <location>
        <begin position="13"/>
        <end position="196"/>
    </location>
</feature>
<dbReference type="InterPro" id="IPR030048">
    <property type="entry name" value="SurE"/>
</dbReference>
<protein>
    <recommendedName>
        <fullName evidence="5">5'-nucleotidase</fullName>
        <ecNumber evidence="5">3.1.3.5</ecNumber>
    </recommendedName>
</protein>
<sequence length="260" mass="27588">MFKPLADLKRARILVSNDDGIDAPGLKVLERVARSLSDDVWVVAPSSEQSAVAHSLTVRRPLRIRHHSEARFSVDGTPTDSVLLAVRQILAGKAPDLVLSGINRGGNLGEDVTYSGTVAAAMEGTLLGIPAIALSQCLEGDQPVKWATAEQWAGPVITRLCAAGWPRQVLMNVNFPNIPHGQVAGIRAARQGKRAQSDPVSERVDPRGEPYYWVGGQRAEDRGQPGSDLAAVAEGCVAVTPLAVDFTHGATLARLESALA</sequence>
<comment type="catalytic activity">
    <reaction evidence="1">
        <text>a ribonucleoside 5'-phosphate + H2O = a ribonucleoside + phosphate</text>
        <dbReference type="Rhea" id="RHEA:12484"/>
        <dbReference type="ChEBI" id="CHEBI:15377"/>
        <dbReference type="ChEBI" id="CHEBI:18254"/>
        <dbReference type="ChEBI" id="CHEBI:43474"/>
        <dbReference type="ChEBI" id="CHEBI:58043"/>
        <dbReference type="EC" id="3.1.3.5"/>
    </reaction>
</comment>
<proteinExistence type="inferred from homology"/>
<dbReference type="GO" id="GO:0008253">
    <property type="term" value="F:5'-nucleotidase activity"/>
    <property type="evidence" value="ECO:0007669"/>
    <property type="project" value="UniProtKB-EC"/>
</dbReference>
<evidence type="ECO:0000256" key="1">
    <source>
        <dbReference type="ARBA" id="ARBA00000815"/>
    </source>
</evidence>
<evidence type="ECO:0000259" key="10">
    <source>
        <dbReference type="Pfam" id="PF01975"/>
    </source>
</evidence>
<dbReference type="HAMAP" id="MF_00060">
    <property type="entry name" value="SurE"/>
    <property type="match status" value="1"/>
</dbReference>
<dbReference type="PANTHER" id="PTHR30457">
    <property type="entry name" value="5'-NUCLEOTIDASE SURE"/>
    <property type="match status" value="1"/>
</dbReference>
<comment type="similarity">
    <text evidence="4">Belongs to the SurE nucleotidase family.</text>
</comment>
<accession>A0A1J5R2J8</accession>
<dbReference type="SUPFAM" id="SSF64167">
    <property type="entry name" value="SurE-like"/>
    <property type="match status" value="1"/>
</dbReference>